<gene>
    <name evidence="1" type="ORF">CEXT_454741</name>
</gene>
<protein>
    <submittedName>
        <fullName evidence="1">Uncharacterized protein</fullName>
    </submittedName>
</protein>
<dbReference type="Proteomes" id="UP001054945">
    <property type="component" value="Unassembled WGS sequence"/>
</dbReference>
<comment type="caution">
    <text evidence="1">The sequence shown here is derived from an EMBL/GenBank/DDBJ whole genome shotgun (WGS) entry which is preliminary data.</text>
</comment>
<name>A0AAV4SB61_CAEEX</name>
<sequence>MFATSRNISIPPALLSLWHLDLTSRSPLNEICMKPRKLCSEQARKRTTSVVESKGKHISQCQVIITRSTDRHFMMIARVARLARGIAKHEKSANVH</sequence>
<accession>A0AAV4SB61</accession>
<organism evidence="1 2">
    <name type="scientific">Caerostris extrusa</name>
    <name type="common">Bark spider</name>
    <name type="synonym">Caerostris bankana</name>
    <dbReference type="NCBI Taxonomy" id="172846"/>
    <lineage>
        <taxon>Eukaryota</taxon>
        <taxon>Metazoa</taxon>
        <taxon>Ecdysozoa</taxon>
        <taxon>Arthropoda</taxon>
        <taxon>Chelicerata</taxon>
        <taxon>Arachnida</taxon>
        <taxon>Araneae</taxon>
        <taxon>Araneomorphae</taxon>
        <taxon>Entelegynae</taxon>
        <taxon>Araneoidea</taxon>
        <taxon>Araneidae</taxon>
        <taxon>Caerostris</taxon>
    </lineage>
</organism>
<dbReference type="AlphaFoldDB" id="A0AAV4SB61"/>
<keyword evidence="2" id="KW-1185">Reference proteome</keyword>
<evidence type="ECO:0000313" key="2">
    <source>
        <dbReference type="Proteomes" id="UP001054945"/>
    </source>
</evidence>
<evidence type="ECO:0000313" key="1">
    <source>
        <dbReference type="EMBL" id="GIY31234.1"/>
    </source>
</evidence>
<dbReference type="EMBL" id="BPLR01009343">
    <property type="protein sequence ID" value="GIY31234.1"/>
    <property type="molecule type" value="Genomic_DNA"/>
</dbReference>
<reference evidence="1 2" key="1">
    <citation type="submission" date="2021-06" db="EMBL/GenBank/DDBJ databases">
        <title>Caerostris extrusa draft genome.</title>
        <authorList>
            <person name="Kono N."/>
            <person name="Arakawa K."/>
        </authorList>
    </citation>
    <scope>NUCLEOTIDE SEQUENCE [LARGE SCALE GENOMIC DNA]</scope>
</reference>
<proteinExistence type="predicted"/>